<dbReference type="InterPro" id="IPR006103">
    <property type="entry name" value="Glyco_hydro_2_cat"/>
</dbReference>
<dbReference type="Pfam" id="PF00703">
    <property type="entry name" value="Glyco_hydro_2"/>
    <property type="match status" value="1"/>
</dbReference>
<dbReference type="SUPFAM" id="SSF51445">
    <property type="entry name" value="(Trans)glycosidases"/>
    <property type="match status" value="1"/>
</dbReference>
<dbReference type="InterPro" id="IPR051913">
    <property type="entry name" value="GH2_Domain-Containing"/>
</dbReference>
<dbReference type="PANTHER" id="PTHR42732:SF1">
    <property type="entry name" value="BETA-MANNOSIDASE"/>
    <property type="match status" value="1"/>
</dbReference>
<dbReference type="GO" id="GO:0005975">
    <property type="term" value="P:carbohydrate metabolic process"/>
    <property type="evidence" value="ECO:0007669"/>
    <property type="project" value="InterPro"/>
</dbReference>
<dbReference type="InterPro" id="IPR008979">
    <property type="entry name" value="Galactose-bd-like_sf"/>
</dbReference>
<protein>
    <submittedName>
        <fullName evidence="8">Glycoside hydrolase family 2</fullName>
    </submittedName>
</protein>
<keyword evidence="3" id="KW-0326">Glycosidase</keyword>
<evidence type="ECO:0000259" key="6">
    <source>
        <dbReference type="Pfam" id="PF02836"/>
    </source>
</evidence>
<dbReference type="KEGG" id="mcos:GM418_28695"/>
<organism evidence="8 9">
    <name type="scientific">Maribellus comscasis</name>
    <dbReference type="NCBI Taxonomy" id="2681766"/>
    <lineage>
        <taxon>Bacteria</taxon>
        <taxon>Pseudomonadati</taxon>
        <taxon>Bacteroidota</taxon>
        <taxon>Bacteroidia</taxon>
        <taxon>Marinilabiliales</taxon>
        <taxon>Prolixibacteraceae</taxon>
        <taxon>Maribellus</taxon>
    </lineage>
</organism>
<dbReference type="GO" id="GO:0004553">
    <property type="term" value="F:hydrolase activity, hydrolyzing O-glycosyl compounds"/>
    <property type="evidence" value="ECO:0007669"/>
    <property type="project" value="InterPro"/>
</dbReference>
<dbReference type="InterPro" id="IPR006104">
    <property type="entry name" value="Glyco_hydro_2_N"/>
</dbReference>
<evidence type="ECO:0000313" key="8">
    <source>
        <dbReference type="EMBL" id="QGY47506.1"/>
    </source>
</evidence>
<dbReference type="Gene3D" id="2.60.120.260">
    <property type="entry name" value="Galactose-binding domain-like"/>
    <property type="match status" value="1"/>
</dbReference>
<dbReference type="PRINTS" id="PR00132">
    <property type="entry name" value="GLHYDRLASE2"/>
</dbReference>
<feature type="domain" description="Glycosyl hydrolases family 2 sugar binding" evidence="7">
    <location>
        <begin position="25"/>
        <end position="163"/>
    </location>
</feature>
<dbReference type="InterPro" id="IPR006102">
    <property type="entry name" value="Ig-like_GH2"/>
</dbReference>
<dbReference type="InterPro" id="IPR013783">
    <property type="entry name" value="Ig-like_fold"/>
</dbReference>
<gene>
    <name evidence="8" type="ORF">GM418_28695</name>
</gene>
<keyword evidence="9" id="KW-1185">Reference proteome</keyword>
<dbReference type="EMBL" id="CP046401">
    <property type="protein sequence ID" value="QGY47506.1"/>
    <property type="molecule type" value="Genomic_DNA"/>
</dbReference>
<evidence type="ECO:0000256" key="2">
    <source>
        <dbReference type="ARBA" id="ARBA00022801"/>
    </source>
</evidence>
<accession>A0A6I6JWJ5</accession>
<dbReference type="SUPFAM" id="SSF49303">
    <property type="entry name" value="beta-Galactosidase/glucuronidase domain"/>
    <property type="match status" value="1"/>
</dbReference>
<reference evidence="8 9" key="1">
    <citation type="submission" date="2019-11" db="EMBL/GenBank/DDBJ databases">
        <authorList>
            <person name="Zheng R.K."/>
            <person name="Sun C.M."/>
        </authorList>
    </citation>
    <scope>NUCLEOTIDE SEQUENCE [LARGE SCALE GENOMIC DNA]</scope>
    <source>
        <strain evidence="8 9">WC007</strain>
    </source>
</reference>
<evidence type="ECO:0000256" key="4">
    <source>
        <dbReference type="SAM" id="SignalP"/>
    </source>
</evidence>
<proteinExistence type="inferred from homology"/>
<evidence type="ECO:0000256" key="1">
    <source>
        <dbReference type="ARBA" id="ARBA00007401"/>
    </source>
</evidence>
<evidence type="ECO:0000313" key="9">
    <source>
        <dbReference type="Proteomes" id="UP000428260"/>
    </source>
</evidence>
<dbReference type="Gene3D" id="2.60.40.10">
    <property type="entry name" value="Immunoglobulins"/>
    <property type="match status" value="1"/>
</dbReference>
<feature type="domain" description="Glycoside hydrolase family 2 catalytic" evidence="6">
    <location>
        <begin position="281"/>
        <end position="500"/>
    </location>
</feature>
<dbReference type="InterPro" id="IPR017853">
    <property type="entry name" value="GH"/>
</dbReference>
<sequence length="575" mass="66991">MKQLLSSLVFLSLLVGRTQAQCIEESLNGIWHFLASNDATEKEILNASYSQWDTITVPGNWDTREHYSEYKGKGYYQRNFDIPKFWKGKQVRITFDAVYETAKVWLNGQLLGEHVGGYTPFEFNITDKLQYRKTNQLIVMADNTYQRGAWWPWGGISRDITLLCNEDVRMVYQHISAIPDFEENTVNFIIRYKIENKSNKDYEIDLATSISSNDDDKWCKNNTVKVKANGITFTEIKFIENLSDCKLWQLENPFLYQLKTQLKVGKMVKHNLVDNFGIRKIEVRGEQLFFNNKPFYANGFNRVHDHPAYGNSEPDELIKKDIDDIIALGGRFSRLMHAPLSKNILDYCDKVGYLIVEEIPVWGKTDPQTFPDNPLTKQWLKEMVDRDFNHPCVVGYSVGNELGDSTQQWNSKTISLTQNQFDYVNSMLDYLDELDTTRLKTYVSFTSYRKQVDITREPYEKLDFLSFTCYGVHLEQLETVHSFFPGKPIFIAEMGKGQLGHASNAELKPELVQSLKELKQFPFLIGASIWTYNDYRSNYRGTPESGYREWGVVDAYRNPKKAYYQLKEMWSNSRK</sequence>
<dbReference type="PANTHER" id="PTHR42732">
    <property type="entry name" value="BETA-GALACTOSIDASE"/>
    <property type="match status" value="1"/>
</dbReference>
<dbReference type="SUPFAM" id="SSF49785">
    <property type="entry name" value="Galactose-binding domain-like"/>
    <property type="match status" value="1"/>
</dbReference>
<dbReference type="InterPro" id="IPR006101">
    <property type="entry name" value="Glyco_hydro_2"/>
</dbReference>
<feature type="chain" id="PRO_5026256036" evidence="4">
    <location>
        <begin position="21"/>
        <end position="575"/>
    </location>
</feature>
<dbReference type="RefSeq" id="WP_158871456.1">
    <property type="nucleotide sequence ID" value="NZ_CP046401.1"/>
</dbReference>
<dbReference type="Pfam" id="PF02837">
    <property type="entry name" value="Glyco_hydro_2_N"/>
    <property type="match status" value="1"/>
</dbReference>
<name>A0A6I6JWJ5_9BACT</name>
<dbReference type="Gene3D" id="3.20.20.80">
    <property type="entry name" value="Glycosidases"/>
    <property type="match status" value="1"/>
</dbReference>
<dbReference type="Proteomes" id="UP000428260">
    <property type="component" value="Chromosome"/>
</dbReference>
<feature type="domain" description="Glycoside hydrolase family 2 immunoglobulin-like beta-sandwich" evidence="5">
    <location>
        <begin position="175"/>
        <end position="279"/>
    </location>
</feature>
<evidence type="ECO:0000259" key="5">
    <source>
        <dbReference type="Pfam" id="PF00703"/>
    </source>
</evidence>
<keyword evidence="2 8" id="KW-0378">Hydrolase</keyword>
<feature type="signal peptide" evidence="4">
    <location>
        <begin position="1"/>
        <end position="20"/>
    </location>
</feature>
<comment type="similarity">
    <text evidence="1">Belongs to the glycosyl hydrolase 2 family.</text>
</comment>
<dbReference type="InterPro" id="IPR036156">
    <property type="entry name" value="Beta-gal/glucu_dom_sf"/>
</dbReference>
<evidence type="ECO:0000256" key="3">
    <source>
        <dbReference type="ARBA" id="ARBA00023295"/>
    </source>
</evidence>
<dbReference type="AlphaFoldDB" id="A0A6I6JWJ5"/>
<evidence type="ECO:0000259" key="7">
    <source>
        <dbReference type="Pfam" id="PF02837"/>
    </source>
</evidence>
<dbReference type="Pfam" id="PF02836">
    <property type="entry name" value="Glyco_hydro_2_C"/>
    <property type="match status" value="1"/>
</dbReference>
<keyword evidence="4" id="KW-0732">Signal</keyword>